<feature type="transmembrane region" description="Helical" evidence="2">
    <location>
        <begin position="58"/>
        <end position="75"/>
    </location>
</feature>
<name>A0ABU2YHI7_9FLAO</name>
<organism evidence="3 4">
    <name type="scientific">Microcosmobacter mediterraneus</name>
    <dbReference type="NCBI Taxonomy" id="3075607"/>
    <lineage>
        <taxon>Bacteria</taxon>
        <taxon>Pseudomonadati</taxon>
        <taxon>Bacteroidota</taxon>
        <taxon>Flavobacteriia</taxon>
        <taxon>Flavobacteriales</taxon>
        <taxon>Flavobacteriaceae</taxon>
        <taxon>Microcosmobacter</taxon>
    </lineage>
</organism>
<gene>
    <name evidence="3" type="ORF">RM697_03185</name>
</gene>
<accession>A0ABU2YHI7</accession>
<proteinExistence type="predicted"/>
<evidence type="ECO:0000256" key="2">
    <source>
        <dbReference type="SAM" id="Phobius"/>
    </source>
</evidence>
<feature type="compositionally biased region" description="Acidic residues" evidence="1">
    <location>
        <begin position="96"/>
        <end position="110"/>
    </location>
</feature>
<protein>
    <submittedName>
        <fullName evidence="3">FUSC family protein</fullName>
    </submittedName>
</protein>
<keyword evidence="2" id="KW-1133">Transmembrane helix</keyword>
<feature type="region of interest" description="Disordered" evidence="1">
    <location>
        <begin position="90"/>
        <end position="110"/>
    </location>
</feature>
<dbReference type="EMBL" id="JAVRIA010000001">
    <property type="protein sequence ID" value="MDT0557633.1"/>
    <property type="molecule type" value="Genomic_DNA"/>
</dbReference>
<keyword evidence="2" id="KW-0472">Membrane</keyword>
<comment type="caution">
    <text evidence="3">The sequence shown here is derived from an EMBL/GenBank/DDBJ whole genome shotgun (WGS) entry which is preliminary data.</text>
</comment>
<keyword evidence="4" id="KW-1185">Reference proteome</keyword>
<reference evidence="3 4" key="1">
    <citation type="submission" date="2023-09" db="EMBL/GenBank/DDBJ databases">
        <authorList>
            <person name="Rey-Velasco X."/>
        </authorList>
    </citation>
    <scope>NUCLEOTIDE SEQUENCE [LARGE SCALE GENOMIC DNA]</scope>
    <source>
        <strain evidence="3 4">W332</strain>
    </source>
</reference>
<keyword evidence="2" id="KW-0812">Transmembrane</keyword>
<evidence type="ECO:0000313" key="4">
    <source>
        <dbReference type="Proteomes" id="UP001259492"/>
    </source>
</evidence>
<sequence length="110" mass="12040">MKKTLIILGFITAVFAVILVVTPLFKIALFPAIIAVLSGLGVLYLANKTKTSKKVVQYIFLLSIMSLAIMTYKSITDTSEVGNTEALEELEKSSEEDALEELEGIDLDIE</sequence>
<evidence type="ECO:0000313" key="3">
    <source>
        <dbReference type="EMBL" id="MDT0557633.1"/>
    </source>
</evidence>
<dbReference type="RefSeq" id="WP_311426394.1">
    <property type="nucleotide sequence ID" value="NZ_JAVRIA010000001.1"/>
</dbReference>
<evidence type="ECO:0000256" key="1">
    <source>
        <dbReference type="SAM" id="MobiDB-lite"/>
    </source>
</evidence>
<dbReference type="Proteomes" id="UP001259492">
    <property type="component" value="Unassembled WGS sequence"/>
</dbReference>
<feature type="transmembrane region" description="Helical" evidence="2">
    <location>
        <begin position="26"/>
        <end position="46"/>
    </location>
</feature>